<keyword evidence="3" id="KW-1185">Reference proteome</keyword>
<organism evidence="2 3">
    <name type="scientific">Salinirubrum litoreum</name>
    <dbReference type="NCBI Taxonomy" id="1126234"/>
    <lineage>
        <taxon>Archaea</taxon>
        <taxon>Methanobacteriati</taxon>
        <taxon>Methanobacteriota</taxon>
        <taxon>Stenosarchaea group</taxon>
        <taxon>Halobacteria</taxon>
        <taxon>Halobacteriales</taxon>
        <taxon>Haloferacaceae</taxon>
        <taxon>Salinirubrum</taxon>
    </lineage>
</organism>
<feature type="transmembrane region" description="Helical" evidence="1">
    <location>
        <begin position="37"/>
        <end position="56"/>
    </location>
</feature>
<keyword evidence="1" id="KW-0812">Transmembrane</keyword>
<dbReference type="AlphaFoldDB" id="A0ABD5RAB3"/>
<feature type="transmembrane region" description="Helical" evidence="1">
    <location>
        <begin position="62"/>
        <end position="79"/>
    </location>
</feature>
<dbReference type="EMBL" id="JBHSKX010000001">
    <property type="protein sequence ID" value="MFC5366909.1"/>
    <property type="molecule type" value="Genomic_DNA"/>
</dbReference>
<gene>
    <name evidence="2" type="ORF">ACFPJ5_08140</name>
</gene>
<feature type="transmembrane region" description="Helical" evidence="1">
    <location>
        <begin position="91"/>
        <end position="114"/>
    </location>
</feature>
<name>A0ABD5RAB3_9EURY</name>
<evidence type="ECO:0000313" key="3">
    <source>
        <dbReference type="Proteomes" id="UP001596201"/>
    </source>
</evidence>
<dbReference type="Proteomes" id="UP001596201">
    <property type="component" value="Unassembled WGS sequence"/>
</dbReference>
<comment type="caution">
    <text evidence="2">The sequence shown here is derived from an EMBL/GenBank/DDBJ whole genome shotgun (WGS) entry which is preliminary data.</text>
</comment>
<evidence type="ECO:0000256" key="1">
    <source>
        <dbReference type="SAM" id="Phobius"/>
    </source>
</evidence>
<protein>
    <submittedName>
        <fullName evidence="2">Uncharacterized protein</fullName>
    </submittedName>
</protein>
<sequence length="117" mass="12481">MVEVVSALVTFLVSLLVGGLAIYLAARIVSGEESFEFAVVTALVGALVWAVVNAFLRGVPLIGPFLPLLAWIWVIKWRYGEGWVDAGIIGFVAWVAAVLVLEVLPIAGVDVFGIPFV</sequence>
<evidence type="ECO:0000313" key="2">
    <source>
        <dbReference type="EMBL" id="MFC5366909.1"/>
    </source>
</evidence>
<dbReference type="RefSeq" id="WP_227227758.1">
    <property type="nucleotide sequence ID" value="NZ_JAJCVJ010000001.1"/>
</dbReference>
<proteinExistence type="predicted"/>
<accession>A0ABD5RAB3</accession>
<keyword evidence="1" id="KW-0472">Membrane</keyword>
<reference evidence="2 3" key="1">
    <citation type="journal article" date="2019" name="Int. J. Syst. Evol. Microbiol.">
        <title>The Global Catalogue of Microorganisms (GCM) 10K type strain sequencing project: providing services to taxonomists for standard genome sequencing and annotation.</title>
        <authorList>
            <consortium name="The Broad Institute Genomics Platform"/>
            <consortium name="The Broad Institute Genome Sequencing Center for Infectious Disease"/>
            <person name="Wu L."/>
            <person name="Ma J."/>
        </authorList>
    </citation>
    <scope>NUCLEOTIDE SEQUENCE [LARGE SCALE GENOMIC DNA]</scope>
    <source>
        <strain evidence="2 3">CGMCC 1.12237</strain>
    </source>
</reference>
<feature type="transmembrane region" description="Helical" evidence="1">
    <location>
        <begin position="6"/>
        <end position="25"/>
    </location>
</feature>
<keyword evidence="1" id="KW-1133">Transmembrane helix</keyword>